<protein>
    <recommendedName>
        <fullName evidence="11">t-SNARE coiled-coil homology domain-containing protein</fullName>
    </recommendedName>
</protein>
<dbReference type="STRING" id="6832.A0A553NFB5"/>
<feature type="region of interest" description="Disordered" evidence="9">
    <location>
        <begin position="1"/>
        <end position="24"/>
    </location>
</feature>
<gene>
    <name evidence="12" type="ORF">TCAL_10882</name>
</gene>
<feature type="transmembrane region" description="Helical" evidence="10">
    <location>
        <begin position="92"/>
        <end position="108"/>
    </location>
</feature>
<accession>A0A553NFB5</accession>
<evidence type="ECO:0000313" key="13">
    <source>
        <dbReference type="Proteomes" id="UP000318571"/>
    </source>
</evidence>
<comment type="subcellular location">
    <subcellularLocation>
        <location evidence="8">Endomembrane system</location>
        <topology evidence="8">Single-pass type IV membrane protein</topology>
    </subcellularLocation>
    <subcellularLocation>
        <location evidence="1">Golgi apparatus membrane</location>
    </subcellularLocation>
</comment>
<keyword evidence="4" id="KW-0653">Protein transport</keyword>
<evidence type="ECO:0000256" key="4">
    <source>
        <dbReference type="ARBA" id="ARBA00022927"/>
    </source>
</evidence>
<proteinExistence type="predicted"/>
<keyword evidence="2" id="KW-0813">Transport</keyword>
<evidence type="ECO:0000256" key="6">
    <source>
        <dbReference type="ARBA" id="ARBA00023034"/>
    </source>
</evidence>
<evidence type="ECO:0000256" key="1">
    <source>
        <dbReference type="ARBA" id="ARBA00004394"/>
    </source>
</evidence>
<evidence type="ECO:0000256" key="9">
    <source>
        <dbReference type="SAM" id="MobiDB-lite"/>
    </source>
</evidence>
<evidence type="ECO:0000259" key="11">
    <source>
        <dbReference type="PROSITE" id="PS50192"/>
    </source>
</evidence>
<comment type="caution">
    <text evidence="12">The sequence shown here is derived from an EMBL/GenBank/DDBJ whole genome shotgun (WGS) entry which is preliminary data.</text>
</comment>
<evidence type="ECO:0000256" key="8">
    <source>
        <dbReference type="ARBA" id="ARBA00046280"/>
    </source>
</evidence>
<keyword evidence="6" id="KW-0333">Golgi apparatus</keyword>
<keyword evidence="5 10" id="KW-1133">Transmembrane helix</keyword>
<dbReference type="OMA" id="GHRNYMC"/>
<evidence type="ECO:0000256" key="5">
    <source>
        <dbReference type="ARBA" id="ARBA00022989"/>
    </source>
</evidence>
<sequence length="110" mass="12646">MYRSHRAHPANGSSRNFAGHESLEDDNALREDELKGKVTALKSLSIDIGTEVREHNRYLRDVDDTFDSTSGLLGKSINNVLKLARSGSRYHLLYLFLFCLFVFFVLWLRL</sequence>
<dbReference type="CDD" id="cd15853">
    <property type="entry name" value="SNARE_Bet1"/>
    <property type="match status" value="1"/>
</dbReference>
<feature type="domain" description="T-SNARE coiled-coil homology" evidence="11">
    <location>
        <begin position="21"/>
        <end position="83"/>
    </location>
</feature>
<evidence type="ECO:0000256" key="7">
    <source>
        <dbReference type="ARBA" id="ARBA00023136"/>
    </source>
</evidence>
<keyword evidence="7 10" id="KW-0472">Membrane</keyword>
<keyword evidence="3 10" id="KW-0812">Transmembrane</keyword>
<evidence type="ECO:0000313" key="12">
    <source>
        <dbReference type="EMBL" id="TRY64121.1"/>
    </source>
</evidence>
<evidence type="ECO:0000256" key="2">
    <source>
        <dbReference type="ARBA" id="ARBA00022448"/>
    </source>
</evidence>
<dbReference type="GO" id="GO:0015031">
    <property type="term" value="P:protein transport"/>
    <property type="evidence" value="ECO:0007669"/>
    <property type="project" value="UniProtKB-KW"/>
</dbReference>
<dbReference type="InterPro" id="IPR039899">
    <property type="entry name" value="BET1_SNARE"/>
</dbReference>
<name>A0A553NFB5_TIGCA</name>
<dbReference type="InterPro" id="IPR000727">
    <property type="entry name" value="T_SNARE_dom"/>
</dbReference>
<dbReference type="Proteomes" id="UP000318571">
    <property type="component" value="Chromosome 10"/>
</dbReference>
<dbReference type="PANTHER" id="PTHR12791">
    <property type="entry name" value="GOLGI SNARE BET1-RELATED"/>
    <property type="match status" value="1"/>
</dbReference>
<dbReference type="AlphaFoldDB" id="A0A553NFB5"/>
<evidence type="ECO:0000256" key="10">
    <source>
        <dbReference type="SAM" id="Phobius"/>
    </source>
</evidence>
<evidence type="ECO:0000256" key="3">
    <source>
        <dbReference type="ARBA" id="ARBA00022692"/>
    </source>
</evidence>
<dbReference type="EMBL" id="VCGU01000458">
    <property type="protein sequence ID" value="TRY64121.1"/>
    <property type="molecule type" value="Genomic_DNA"/>
</dbReference>
<dbReference type="GO" id="GO:0000139">
    <property type="term" value="C:Golgi membrane"/>
    <property type="evidence" value="ECO:0007669"/>
    <property type="project" value="UniProtKB-SubCell"/>
</dbReference>
<keyword evidence="13" id="KW-1185">Reference proteome</keyword>
<dbReference type="Gene3D" id="1.20.5.110">
    <property type="match status" value="1"/>
</dbReference>
<dbReference type="PROSITE" id="PS50192">
    <property type="entry name" value="T_SNARE"/>
    <property type="match status" value="1"/>
</dbReference>
<organism evidence="12 13">
    <name type="scientific">Tigriopus californicus</name>
    <name type="common">Marine copepod</name>
    <dbReference type="NCBI Taxonomy" id="6832"/>
    <lineage>
        <taxon>Eukaryota</taxon>
        <taxon>Metazoa</taxon>
        <taxon>Ecdysozoa</taxon>
        <taxon>Arthropoda</taxon>
        <taxon>Crustacea</taxon>
        <taxon>Multicrustacea</taxon>
        <taxon>Hexanauplia</taxon>
        <taxon>Copepoda</taxon>
        <taxon>Harpacticoida</taxon>
        <taxon>Harpacticidae</taxon>
        <taxon>Tigriopus</taxon>
    </lineage>
</organism>
<dbReference type="SUPFAM" id="SSF58038">
    <property type="entry name" value="SNARE fusion complex"/>
    <property type="match status" value="1"/>
</dbReference>
<dbReference type="OrthoDB" id="261831at2759"/>
<reference evidence="12 13" key="1">
    <citation type="journal article" date="2018" name="Nat. Ecol. Evol.">
        <title>Genomic signatures of mitonuclear coevolution across populations of Tigriopus californicus.</title>
        <authorList>
            <person name="Barreto F.S."/>
            <person name="Watson E.T."/>
            <person name="Lima T.G."/>
            <person name="Willett C.S."/>
            <person name="Edmands S."/>
            <person name="Li W."/>
            <person name="Burton R.S."/>
        </authorList>
    </citation>
    <scope>NUCLEOTIDE SEQUENCE [LARGE SCALE GENOMIC DNA]</scope>
    <source>
        <strain evidence="12 13">San Diego</strain>
    </source>
</reference>